<dbReference type="GO" id="GO:0008757">
    <property type="term" value="F:S-adenosylmethionine-dependent methyltransferase activity"/>
    <property type="evidence" value="ECO:0007669"/>
    <property type="project" value="InterPro"/>
</dbReference>
<dbReference type="InterPro" id="IPR029063">
    <property type="entry name" value="SAM-dependent_MTases_sf"/>
</dbReference>
<organism evidence="2 3">
    <name type="scientific">Papaver somniferum</name>
    <name type="common">Opium poppy</name>
    <dbReference type="NCBI Taxonomy" id="3469"/>
    <lineage>
        <taxon>Eukaryota</taxon>
        <taxon>Viridiplantae</taxon>
        <taxon>Streptophyta</taxon>
        <taxon>Embryophyta</taxon>
        <taxon>Tracheophyta</taxon>
        <taxon>Spermatophyta</taxon>
        <taxon>Magnoliopsida</taxon>
        <taxon>Ranunculales</taxon>
        <taxon>Papaveraceae</taxon>
        <taxon>Papaveroideae</taxon>
        <taxon>Papaver</taxon>
    </lineage>
</organism>
<dbReference type="InterPro" id="IPR013216">
    <property type="entry name" value="Methyltransf_11"/>
</dbReference>
<evidence type="ECO:0000313" key="3">
    <source>
        <dbReference type="Proteomes" id="UP000316621"/>
    </source>
</evidence>
<dbReference type="Pfam" id="PF08241">
    <property type="entry name" value="Methyltransf_11"/>
    <property type="match status" value="1"/>
</dbReference>
<protein>
    <recommendedName>
        <fullName evidence="1">Methyltransferase type 11 domain-containing protein</fullName>
    </recommendedName>
</protein>
<dbReference type="InterPro" id="IPR052356">
    <property type="entry name" value="Thiol_S-MT"/>
</dbReference>
<dbReference type="EMBL" id="CM010719">
    <property type="protein sequence ID" value="RZC60870.1"/>
    <property type="molecule type" value="Genomic_DNA"/>
</dbReference>
<dbReference type="PANTHER" id="PTHR45036">
    <property type="entry name" value="METHYLTRANSFERASE LIKE 7B"/>
    <property type="match status" value="1"/>
</dbReference>
<feature type="domain" description="Methyltransferase type 11" evidence="1">
    <location>
        <begin position="170"/>
        <end position="269"/>
    </location>
</feature>
<evidence type="ECO:0000313" key="2">
    <source>
        <dbReference type="EMBL" id="RZC60870.1"/>
    </source>
</evidence>
<dbReference type="PANTHER" id="PTHR45036:SF1">
    <property type="entry name" value="METHYLTRANSFERASE LIKE 7A"/>
    <property type="match status" value="1"/>
</dbReference>
<reference evidence="2 3" key="1">
    <citation type="journal article" date="2018" name="Science">
        <title>The opium poppy genome and morphinan production.</title>
        <authorList>
            <person name="Guo L."/>
            <person name="Winzer T."/>
            <person name="Yang X."/>
            <person name="Li Y."/>
            <person name="Ning Z."/>
            <person name="He Z."/>
            <person name="Teodor R."/>
            <person name="Lu Y."/>
            <person name="Bowser T.A."/>
            <person name="Graham I.A."/>
            <person name="Ye K."/>
        </authorList>
    </citation>
    <scope>NUCLEOTIDE SEQUENCE [LARGE SCALE GENOMIC DNA]</scope>
    <source>
        <strain evidence="3">cv. HN1</strain>
        <tissue evidence="2">Leaves</tissue>
    </source>
</reference>
<dbReference type="CDD" id="cd02440">
    <property type="entry name" value="AdoMet_MTases"/>
    <property type="match status" value="1"/>
</dbReference>
<gene>
    <name evidence="2" type="ORF">C5167_022627</name>
</gene>
<dbReference type="STRING" id="3469.A0A4Y7JLH0"/>
<dbReference type="Gene3D" id="3.40.50.150">
    <property type="entry name" value="Vaccinia Virus protein VP39"/>
    <property type="match status" value="1"/>
</dbReference>
<dbReference type="AlphaFoldDB" id="A0A4Y7JLH0"/>
<dbReference type="Proteomes" id="UP000316621">
    <property type="component" value="Chromosome 5"/>
</dbReference>
<accession>A0A4Y7JLH0</accession>
<proteinExistence type="predicted"/>
<dbReference type="SUPFAM" id="SSF53335">
    <property type="entry name" value="S-adenosyl-L-methionine-dependent methyltransferases"/>
    <property type="match status" value="1"/>
</dbReference>
<dbReference type="OMA" id="ASINMTY"/>
<dbReference type="Gramene" id="RZC60870">
    <property type="protein sequence ID" value="RZC60870"/>
    <property type="gene ID" value="C5167_022627"/>
</dbReference>
<name>A0A4Y7JLH0_PAPSO</name>
<sequence>MMHHSFSLLPQFSSSFLPSTRTLFPPNLFSTSTIPRCESSSKETGLEQSEKKKNGSYLLDSLHTSRFCSCGRRRFIGFSATSLLPVSSSSNASDSQSNSNAMLNRVHPPKPDWYEEFFALVMEKGMTLYEEEILILKSVLMVNALVAIWKVAGYKEKLFSSLRGKCKDVLELGIGTGPNLKYYAGDVGVHVYGVDPNKKMEKYAAAAALAAGLPSTNFYYTQAVGEALPANDASMDAVVGTLVLCSVKDVKATLKEVKRVLKPGGLYVFMEHVAAEGGTGLRFVQNVADPLQQLLADGCHLTRETGKYISEAGFSDVNINKVSVFSASYISPHVYGTACK</sequence>
<keyword evidence="3" id="KW-1185">Reference proteome</keyword>
<evidence type="ECO:0000259" key="1">
    <source>
        <dbReference type="Pfam" id="PF08241"/>
    </source>
</evidence>